<evidence type="ECO:0008006" key="6">
    <source>
        <dbReference type="Google" id="ProtNLM"/>
    </source>
</evidence>
<dbReference type="PANTHER" id="PTHR28664:SF4">
    <property type="entry name" value="TIGHT JUNCTION-ASSOCIATED PROTEIN 1"/>
    <property type="match status" value="1"/>
</dbReference>
<dbReference type="Proteomes" id="UP000494165">
    <property type="component" value="Unassembled WGS sequence"/>
</dbReference>
<accession>A0A8S1C0G6</accession>
<evidence type="ECO:0000256" key="1">
    <source>
        <dbReference type="ARBA" id="ARBA00004170"/>
    </source>
</evidence>
<dbReference type="InterPro" id="IPR043441">
    <property type="entry name" value="Tjap1/BEGAIN"/>
</dbReference>
<gene>
    <name evidence="4" type="ORF">CLODIP_2_CD07816</name>
</gene>
<organism evidence="4 5">
    <name type="scientific">Cloeon dipterum</name>
    <dbReference type="NCBI Taxonomy" id="197152"/>
    <lineage>
        <taxon>Eukaryota</taxon>
        <taxon>Metazoa</taxon>
        <taxon>Ecdysozoa</taxon>
        <taxon>Arthropoda</taxon>
        <taxon>Hexapoda</taxon>
        <taxon>Insecta</taxon>
        <taxon>Pterygota</taxon>
        <taxon>Palaeoptera</taxon>
        <taxon>Ephemeroptera</taxon>
        <taxon>Pisciforma</taxon>
        <taxon>Baetidae</taxon>
        <taxon>Cloeon</taxon>
    </lineage>
</organism>
<dbReference type="PANTHER" id="PTHR28664">
    <property type="entry name" value="TIGHT JUNCTION-ASSOCIATED PROTEIN 1"/>
    <property type="match status" value="1"/>
</dbReference>
<keyword evidence="5" id="KW-1185">Reference proteome</keyword>
<protein>
    <recommendedName>
        <fullName evidence="6">Tight junction-associated protein 1</fullName>
    </recommendedName>
</protein>
<dbReference type="AlphaFoldDB" id="A0A8S1C0G6"/>
<evidence type="ECO:0000256" key="3">
    <source>
        <dbReference type="ARBA" id="ARBA00023136"/>
    </source>
</evidence>
<dbReference type="OrthoDB" id="10068192at2759"/>
<dbReference type="EMBL" id="CADEPI010000002">
    <property type="protein sequence ID" value="CAB3359644.1"/>
    <property type="molecule type" value="Genomic_DNA"/>
</dbReference>
<evidence type="ECO:0000256" key="2">
    <source>
        <dbReference type="ARBA" id="ARBA00022553"/>
    </source>
</evidence>
<comment type="caution">
    <text evidence="4">The sequence shown here is derived from an EMBL/GenBank/DDBJ whole genome shotgun (WGS) entry which is preliminary data.</text>
</comment>
<comment type="subcellular location">
    <subcellularLocation>
        <location evidence="1">Membrane</location>
        <topology evidence="1">Peripheral membrane protein</topology>
    </subcellularLocation>
</comment>
<sequence>MAHNFRRSCKECGCKCEGCNDNTSLHLHVEIENLQQRLLEKEHHIVKMETNFLSEADKYPDGEVVAMMEEIAVWQDKYNRLHCTILLCPLLKLNYVLWCCRLYEAHKKLQKVNQGLEDKLLRIVDKFETEKSVLSRELGSTSRSLSEEKAKSARLKTENERYRNDVNLTIQLLQCRPGNFMPQKMDSLPSDIQQKVKTYVNNKKINGGSFPQSRPEPKLIKVPIPTFPPTAMVYSVNKGEPNGSANISDPEEQPVDIVSAAIMAKVLEERERERSLQQHCESCRCPSLAETMSQDVATQTSDHVSVAILPANHSNILLDNMVGYHSPKLGSSCRSAVLVHSPRGRNNSTSSCDDCLRRGLGEASETETDI</sequence>
<dbReference type="GO" id="GO:0016020">
    <property type="term" value="C:membrane"/>
    <property type="evidence" value="ECO:0007669"/>
    <property type="project" value="UniProtKB-SubCell"/>
</dbReference>
<reference evidence="4 5" key="1">
    <citation type="submission" date="2020-04" db="EMBL/GenBank/DDBJ databases">
        <authorList>
            <person name="Alioto T."/>
            <person name="Alioto T."/>
            <person name="Gomez Garrido J."/>
        </authorList>
    </citation>
    <scope>NUCLEOTIDE SEQUENCE [LARGE SCALE GENOMIC DNA]</scope>
</reference>
<evidence type="ECO:0000313" key="5">
    <source>
        <dbReference type="Proteomes" id="UP000494165"/>
    </source>
</evidence>
<keyword evidence="3" id="KW-0472">Membrane</keyword>
<proteinExistence type="predicted"/>
<name>A0A8S1C0G6_9INSE</name>
<keyword evidence="2" id="KW-0597">Phosphoprotein</keyword>
<evidence type="ECO:0000313" key="4">
    <source>
        <dbReference type="EMBL" id="CAB3359644.1"/>
    </source>
</evidence>